<name>A0A853CV64_9MICO</name>
<evidence type="ECO:0000313" key="1">
    <source>
        <dbReference type="EMBL" id="NYJ23084.1"/>
    </source>
</evidence>
<reference evidence="1 2" key="1">
    <citation type="submission" date="2020-07" db="EMBL/GenBank/DDBJ databases">
        <title>Sequencing the genomes of 1000 actinobacteria strains.</title>
        <authorList>
            <person name="Klenk H.-P."/>
        </authorList>
    </citation>
    <scope>NUCLEOTIDE SEQUENCE [LARGE SCALE GENOMIC DNA]</scope>
    <source>
        <strain evidence="1 2">DSM 15165</strain>
    </source>
</reference>
<dbReference type="Proteomes" id="UP000578352">
    <property type="component" value="Unassembled WGS sequence"/>
</dbReference>
<gene>
    <name evidence="1" type="ORF">HNR13_001371</name>
</gene>
<dbReference type="RefSeq" id="WP_179605047.1">
    <property type="nucleotide sequence ID" value="NZ_BAABEH010000001.1"/>
</dbReference>
<accession>A0A853CV64</accession>
<proteinExistence type="predicted"/>
<protein>
    <submittedName>
        <fullName evidence="1">Uncharacterized protein</fullName>
    </submittedName>
</protein>
<dbReference type="EMBL" id="JACCFL010000001">
    <property type="protein sequence ID" value="NYJ23084.1"/>
    <property type="molecule type" value="Genomic_DNA"/>
</dbReference>
<organism evidence="1 2">
    <name type="scientific">Leifsonia shinshuensis</name>
    <dbReference type="NCBI Taxonomy" id="150026"/>
    <lineage>
        <taxon>Bacteria</taxon>
        <taxon>Bacillati</taxon>
        <taxon>Actinomycetota</taxon>
        <taxon>Actinomycetes</taxon>
        <taxon>Micrococcales</taxon>
        <taxon>Microbacteriaceae</taxon>
        <taxon>Leifsonia</taxon>
    </lineage>
</organism>
<dbReference type="AlphaFoldDB" id="A0A853CV64"/>
<evidence type="ECO:0000313" key="2">
    <source>
        <dbReference type="Proteomes" id="UP000578352"/>
    </source>
</evidence>
<sequence length="69" mass="7330">MSGAVGSAITWPDIIGVNPGNSTKCGITDLYLVDVDRPQVVLMTIRVFASWATNSDRLITAFPTAKSSC</sequence>
<comment type="caution">
    <text evidence="1">The sequence shown here is derived from an EMBL/GenBank/DDBJ whole genome shotgun (WGS) entry which is preliminary data.</text>
</comment>